<sequence>MTAANPFVPPGDDPYSDGPLDPDLHAGWFIDDVGGHGERLAEFAQQLHVPAIARRGRLAVVEGPERSGKTTLVNRCVQLVRERVPRGTVLSTLDLRGVSPTKPDGTMRSGHEMRWTVCRHALEEASWLTDEQRTRGADMLERPSVEECDPGLVYRFMRRNLVQDRIAVVLLPTGPPDIDAANLETYDGWMGPGMLFFAERTTTPGSLPLARRPPRPDSLPLLSLPLRHLEPGEAWTVVERRLGALAAGSGLPGVTEETLRKVEGLNRDDQHTIGWVVALFRRLYGRRIGGRSEFDGLPFIEFPEITDLLARREPEAP</sequence>
<name>A0ABT1ABQ9_9PSEU</name>
<organism evidence="2 3">
    <name type="scientific">Pseudonocardia humida</name>
    <dbReference type="NCBI Taxonomy" id="2800819"/>
    <lineage>
        <taxon>Bacteria</taxon>
        <taxon>Bacillati</taxon>
        <taxon>Actinomycetota</taxon>
        <taxon>Actinomycetes</taxon>
        <taxon>Pseudonocardiales</taxon>
        <taxon>Pseudonocardiaceae</taxon>
        <taxon>Pseudonocardia</taxon>
    </lineage>
</organism>
<feature type="region of interest" description="Disordered" evidence="1">
    <location>
        <begin position="1"/>
        <end position="20"/>
    </location>
</feature>
<evidence type="ECO:0000256" key="1">
    <source>
        <dbReference type="SAM" id="MobiDB-lite"/>
    </source>
</evidence>
<reference evidence="2" key="1">
    <citation type="submission" date="2021-04" db="EMBL/GenBank/DDBJ databases">
        <title>Pseudonocardia sp. nov., isolated from sandy soil of mangrove forest.</title>
        <authorList>
            <person name="Zan Z."/>
            <person name="Huang R."/>
            <person name="Liu W."/>
        </authorList>
    </citation>
    <scope>NUCLEOTIDE SEQUENCE</scope>
    <source>
        <strain evidence="2">S2-4</strain>
    </source>
</reference>
<comment type="caution">
    <text evidence="2">The sequence shown here is derived from an EMBL/GenBank/DDBJ whole genome shotgun (WGS) entry which is preliminary data.</text>
</comment>
<keyword evidence="3" id="KW-1185">Reference proteome</keyword>
<proteinExistence type="predicted"/>
<evidence type="ECO:0000313" key="2">
    <source>
        <dbReference type="EMBL" id="MCO1660428.1"/>
    </source>
</evidence>
<protein>
    <submittedName>
        <fullName evidence="2">Uncharacterized protein</fullName>
    </submittedName>
</protein>
<dbReference type="Proteomes" id="UP001165283">
    <property type="component" value="Unassembled WGS sequence"/>
</dbReference>
<accession>A0ABT1ABQ9</accession>
<gene>
    <name evidence="2" type="ORF">KDL28_35755</name>
</gene>
<evidence type="ECO:0000313" key="3">
    <source>
        <dbReference type="Proteomes" id="UP001165283"/>
    </source>
</evidence>
<dbReference type="RefSeq" id="WP_252445932.1">
    <property type="nucleotide sequence ID" value="NZ_JAGSOV010000083.1"/>
</dbReference>
<dbReference type="EMBL" id="JAGSOV010000083">
    <property type="protein sequence ID" value="MCO1660428.1"/>
    <property type="molecule type" value="Genomic_DNA"/>
</dbReference>